<evidence type="ECO:0000313" key="1">
    <source>
        <dbReference type="EMBL" id="EKD25004.1"/>
    </source>
</evidence>
<protein>
    <submittedName>
        <fullName evidence="1">Uncharacterized protein</fullName>
    </submittedName>
</protein>
<reference evidence="1" key="1">
    <citation type="journal article" date="2012" name="Science">
        <title>Fermentation, hydrogen, and sulfur metabolism in multiple uncultivated bacterial phyla.</title>
        <authorList>
            <person name="Wrighton K.C."/>
            <person name="Thomas B.C."/>
            <person name="Sharon I."/>
            <person name="Miller C.S."/>
            <person name="Castelle C.J."/>
            <person name="VerBerkmoes N.C."/>
            <person name="Wilkins M.J."/>
            <person name="Hettich R.L."/>
            <person name="Lipton M.S."/>
            <person name="Williams K.H."/>
            <person name="Long P.E."/>
            <person name="Banfield J.F."/>
        </authorList>
    </citation>
    <scope>NUCLEOTIDE SEQUENCE [LARGE SCALE GENOMIC DNA]</scope>
</reference>
<proteinExistence type="predicted"/>
<comment type="caution">
    <text evidence="1">The sequence shown here is derived from an EMBL/GenBank/DDBJ whole genome shotgun (WGS) entry which is preliminary data.</text>
</comment>
<organism evidence="1">
    <name type="scientific">uncultured bacterium</name>
    <name type="common">gcode 4</name>
    <dbReference type="NCBI Taxonomy" id="1234023"/>
    <lineage>
        <taxon>Bacteria</taxon>
        <taxon>environmental samples</taxon>
    </lineage>
</organism>
<dbReference type="EMBL" id="AMFJ01036138">
    <property type="protein sequence ID" value="EKD25004.1"/>
    <property type="molecule type" value="Genomic_DNA"/>
</dbReference>
<dbReference type="AlphaFoldDB" id="K1YI13"/>
<sequence length="29" mass="3407">MAAVYLSIAKMSFRIRISKVVQFNNNYIE</sequence>
<name>K1YI13_9BACT</name>
<accession>K1YI13</accession>
<gene>
    <name evidence="1" type="ORF">ACD_80C00131G0007</name>
</gene>